<sequence>MTPRRIDVSQLPAEAVALIDALGPDEHLVITRDDVPIAAVAALSAPEEASDDDGEVTVVATAMKLSSEARAALSAGLGPGYIVLDLHSAPDTADVLLVPPASPQLVESLREMYPKARVVVTEIEDRELGISYRGPVRRLLDAGAETYLTPTTIPRLARQLDHTITHRPQITGTRLRIDSGEG</sequence>
<evidence type="ECO:0000313" key="2">
    <source>
        <dbReference type="Proteomes" id="UP001165042"/>
    </source>
</evidence>
<dbReference type="RefSeq" id="WP_285611867.1">
    <property type="nucleotide sequence ID" value="NZ_BSSD01000006.1"/>
</dbReference>
<evidence type="ECO:0000313" key="1">
    <source>
        <dbReference type="EMBL" id="GLW93528.1"/>
    </source>
</evidence>
<dbReference type="AlphaFoldDB" id="A0A9W6VC14"/>
<organism evidence="1 2">
    <name type="scientific">Actinokineospora globicatena</name>
    <dbReference type="NCBI Taxonomy" id="103729"/>
    <lineage>
        <taxon>Bacteria</taxon>
        <taxon>Bacillati</taxon>
        <taxon>Actinomycetota</taxon>
        <taxon>Actinomycetes</taxon>
        <taxon>Pseudonocardiales</taxon>
        <taxon>Pseudonocardiaceae</taxon>
        <taxon>Actinokineospora</taxon>
    </lineage>
</organism>
<dbReference type="Proteomes" id="UP001165042">
    <property type="component" value="Unassembled WGS sequence"/>
</dbReference>
<gene>
    <name evidence="1" type="ORF">Aglo03_43440</name>
</gene>
<accession>A0A9W6VC14</accession>
<name>A0A9W6VC14_9PSEU</name>
<dbReference type="EMBL" id="BSSD01000006">
    <property type="protein sequence ID" value="GLW93528.1"/>
    <property type="molecule type" value="Genomic_DNA"/>
</dbReference>
<reference evidence="1" key="1">
    <citation type="submission" date="2023-02" db="EMBL/GenBank/DDBJ databases">
        <title>Actinokineospora globicatena NBRC 15670.</title>
        <authorList>
            <person name="Ichikawa N."/>
            <person name="Sato H."/>
            <person name="Tonouchi N."/>
        </authorList>
    </citation>
    <scope>NUCLEOTIDE SEQUENCE</scope>
    <source>
        <strain evidence="1">NBRC 15670</strain>
    </source>
</reference>
<keyword evidence="2" id="KW-1185">Reference proteome</keyword>
<proteinExistence type="predicted"/>
<protein>
    <submittedName>
        <fullName evidence="1">Uncharacterized protein</fullName>
    </submittedName>
</protein>
<comment type="caution">
    <text evidence="1">The sequence shown here is derived from an EMBL/GenBank/DDBJ whole genome shotgun (WGS) entry which is preliminary data.</text>
</comment>